<sequence length="103" mass="11928">MDCLKKCVRITKQCMEVSVQVQLFVELLNYYVYFYERGNNNVSVDILNQLIGQIRKEITGLTANEETEQITKHFENTIAYLQNRIDSADTEESVFKALEGLTL</sequence>
<evidence type="ECO:0000256" key="4">
    <source>
        <dbReference type="ARBA" id="ARBA00022927"/>
    </source>
</evidence>
<evidence type="ECO:0000256" key="5">
    <source>
        <dbReference type="ARBA" id="ARBA00023136"/>
    </source>
</evidence>
<comment type="subcellular location">
    <subcellularLocation>
        <location evidence="1">Membrane</location>
        <topology evidence="1">Peripheral membrane protein</topology>
    </subcellularLocation>
</comment>
<protein>
    <submittedName>
        <fullName evidence="6">Vacuolar protein sorting-associated protein 35</fullName>
    </submittedName>
</protein>
<dbReference type="InterPro" id="IPR005378">
    <property type="entry name" value="Vps35"/>
</dbReference>
<dbReference type="PANTHER" id="PTHR11099:SF0">
    <property type="entry name" value="VACUOLAR PROTEIN SORTING-ASSOCIATED PROTEIN 35"/>
    <property type="match status" value="1"/>
</dbReference>
<evidence type="ECO:0000256" key="2">
    <source>
        <dbReference type="ARBA" id="ARBA00006536"/>
    </source>
</evidence>
<dbReference type="AlphaFoldDB" id="A0A2H8TQP9"/>
<keyword evidence="4" id="KW-0653">Protein transport</keyword>
<dbReference type="Pfam" id="PF03635">
    <property type="entry name" value="Vps35"/>
    <property type="match status" value="1"/>
</dbReference>
<dbReference type="OrthoDB" id="10258141at2759"/>
<proteinExistence type="inferred from homology"/>
<keyword evidence="3" id="KW-0813">Transport</keyword>
<gene>
    <name evidence="6" type="primary">Vps35_2</name>
</gene>
<dbReference type="PANTHER" id="PTHR11099">
    <property type="entry name" value="VACUOLAR SORTING PROTEIN 35"/>
    <property type="match status" value="1"/>
</dbReference>
<dbReference type="GO" id="GO:0006886">
    <property type="term" value="P:intracellular protein transport"/>
    <property type="evidence" value="ECO:0007669"/>
    <property type="project" value="TreeGrafter"/>
</dbReference>
<dbReference type="GO" id="GO:0042147">
    <property type="term" value="P:retrograde transport, endosome to Golgi"/>
    <property type="evidence" value="ECO:0007669"/>
    <property type="project" value="InterPro"/>
</dbReference>
<evidence type="ECO:0000256" key="1">
    <source>
        <dbReference type="ARBA" id="ARBA00004170"/>
    </source>
</evidence>
<evidence type="ECO:0000313" key="6">
    <source>
        <dbReference type="EMBL" id="MBW16465.1"/>
    </source>
</evidence>
<evidence type="ECO:0000256" key="3">
    <source>
        <dbReference type="ARBA" id="ARBA00022448"/>
    </source>
</evidence>
<organism evidence="6">
    <name type="scientific">Melanaphis sacchari</name>
    <dbReference type="NCBI Taxonomy" id="742174"/>
    <lineage>
        <taxon>Eukaryota</taxon>
        <taxon>Metazoa</taxon>
        <taxon>Ecdysozoa</taxon>
        <taxon>Arthropoda</taxon>
        <taxon>Hexapoda</taxon>
        <taxon>Insecta</taxon>
        <taxon>Pterygota</taxon>
        <taxon>Neoptera</taxon>
        <taxon>Paraneoptera</taxon>
        <taxon>Hemiptera</taxon>
        <taxon>Sternorrhyncha</taxon>
        <taxon>Aphidomorpha</taxon>
        <taxon>Aphidoidea</taxon>
        <taxon>Aphididae</taxon>
        <taxon>Aphidini</taxon>
        <taxon>Melanaphis</taxon>
    </lineage>
</organism>
<dbReference type="GO" id="GO:0030906">
    <property type="term" value="C:retromer, cargo-selective complex"/>
    <property type="evidence" value="ECO:0007669"/>
    <property type="project" value="InterPro"/>
</dbReference>
<accession>A0A2H8TQP9</accession>
<name>A0A2H8TQP9_9HEMI</name>
<keyword evidence="5" id="KW-0472">Membrane</keyword>
<reference evidence="6" key="1">
    <citation type="submission" date="2017-10" db="EMBL/GenBank/DDBJ databases">
        <title>Transcriptome Assembly of Sugarcane Aphid Adults.</title>
        <authorList>
            <person name="Scully E.D."/>
            <person name="Palmer N.A."/>
            <person name="Geib S.M."/>
            <person name="Sarath G."/>
            <person name="Sattler S.E."/>
        </authorList>
    </citation>
    <scope>NUCLEOTIDE SEQUENCE</scope>
    <source>
        <tissue evidence="6">Whole body</tissue>
    </source>
</reference>
<dbReference type="GO" id="GO:0005770">
    <property type="term" value="C:late endosome"/>
    <property type="evidence" value="ECO:0007669"/>
    <property type="project" value="TreeGrafter"/>
</dbReference>
<dbReference type="InterPro" id="IPR042491">
    <property type="entry name" value="Vps35_C"/>
</dbReference>
<comment type="similarity">
    <text evidence="2">Belongs to the VPS35 family.</text>
</comment>
<dbReference type="GO" id="GO:0005829">
    <property type="term" value="C:cytosol"/>
    <property type="evidence" value="ECO:0007669"/>
    <property type="project" value="GOC"/>
</dbReference>
<dbReference type="Gene3D" id="1.25.40.660">
    <property type="entry name" value="Vacuolar protein sorting-associated protein 35, helical subcomplex Vps35-C"/>
    <property type="match status" value="1"/>
</dbReference>
<dbReference type="EMBL" id="GFXV01004660">
    <property type="protein sequence ID" value="MBW16465.1"/>
    <property type="molecule type" value="Transcribed_RNA"/>
</dbReference>